<feature type="transmembrane region" description="Helical" evidence="6">
    <location>
        <begin position="493"/>
        <end position="515"/>
    </location>
</feature>
<keyword evidence="5 6" id="KW-0472">Membrane</keyword>
<keyword evidence="6" id="KW-0812">Transmembrane</keyword>
<comment type="subcellular location">
    <subcellularLocation>
        <location evidence="1">Membrane</location>
    </subcellularLocation>
</comment>
<keyword evidence="6" id="KW-1133">Transmembrane helix</keyword>
<dbReference type="Pfam" id="PF00350">
    <property type="entry name" value="Dynamin_N"/>
    <property type="match status" value="1"/>
</dbReference>
<dbReference type="Gene3D" id="3.40.50.300">
    <property type="entry name" value="P-loop containing nucleotide triphosphate hydrolases"/>
    <property type="match status" value="1"/>
</dbReference>
<reference evidence="8" key="1">
    <citation type="submission" date="2022-09" db="EMBL/GenBank/DDBJ databases">
        <title>Intensive care unit water sources are persistently colonized with multi-drug resistant bacteria and are the site of extensive horizontal gene transfer of antibiotic resistance genes.</title>
        <authorList>
            <person name="Diorio-Toth L."/>
        </authorList>
    </citation>
    <scope>NUCLEOTIDE SEQUENCE</scope>
    <source>
        <strain evidence="8">GD03725</strain>
    </source>
</reference>
<evidence type="ECO:0000256" key="2">
    <source>
        <dbReference type="ARBA" id="ARBA00022741"/>
    </source>
</evidence>
<evidence type="ECO:0000313" key="9">
    <source>
        <dbReference type="Proteomes" id="UP001161567"/>
    </source>
</evidence>
<proteinExistence type="predicted"/>
<evidence type="ECO:0000313" key="8">
    <source>
        <dbReference type="EMBL" id="MDH1437623.1"/>
    </source>
</evidence>
<evidence type="ECO:0000256" key="3">
    <source>
        <dbReference type="ARBA" id="ARBA00022801"/>
    </source>
</evidence>
<feature type="transmembrane region" description="Helical" evidence="6">
    <location>
        <begin position="465"/>
        <end position="487"/>
    </location>
</feature>
<feature type="domain" description="Dynamin N-terminal" evidence="7">
    <location>
        <begin position="53"/>
        <end position="211"/>
    </location>
</feature>
<keyword evidence="3" id="KW-0378">Hydrolase</keyword>
<sequence length="589" mass="66810">MNTLTKCLQFQNKMFTSPLRIHQPLHLLFQFDVETHSSRLQHIIENLQQTLKVFVIGEVKAGKSSLINTLVGQQISPTNILEATASLWEIGYGQEDTVSIEYHNGLSEKIPFDQVHSVLSITNQENLEKAKDIAYVKVRTRQHDFRELLLIDSPGLATVTEQNAQLTRNVLEDVDIALWVLNANHLGQTDIMQEVENLAQLGKPIIAVISKIDEVDTSPERLIKYVNRHAGEYFTEVFALSAHSSQQNDEYFEYFEEFKKYLKEQVSHKAKDVKKDSVESSLEALHYAEKAVHESIIRQMQHKLTDLSAFDQDLEFEKEMLISEINSQVDSQCTEICQNSALQQQIKAILLGHQQNDPATQTKMENLKNTLANPFSKVQAMEESVLDQIVNQQIYTIHDHVQPYYISSMKSLVTNIQQKSKQRFTEFRSNEELLLQQTYAMFDYDVKPELNETYDVIDTTMKATVFAGVAGTMAAGYTAVLGANAAAVTMGAAMGAIALPVVVCGAVLGSGFAYFQNKKNQDALQVEILRLSKQIQDTVRSELLKTYHQKIESDIHLLKHEYAKGMLGGYDINQFRNQMFATENYVRDL</sequence>
<dbReference type="GO" id="GO:0005525">
    <property type="term" value="F:GTP binding"/>
    <property type="evidence" value="ECO:0007669"/>
    <property type="project" value="UniProtKB-KW"/>
</dbReference>
<dbReference type="GO" id="GO:0003924">
    <property type="term" value="F:GTPase activity"/>
    <property type="evidence" value="ECO:0007669"/>
    <property type="project" value="InterPro"/>
</dbReference>
<comment type="caution">
    <text evidence="8">The sequence shown here is derived from an EMBL/GenBank/DDBJ whole genome shotgun (WGS) entry which is preliminary data.</text>
</comment>
<dbReference type="SUPFAM" id="SSF52540">
    <property type="entry name" value="P-loop containing nucleoside triphosphate hydrolases"/>
    <property type="match status" value="1"/>
</dbReference>
<dbReference type="EMBL" id="JAOCIL010000001">
    <property type="protein sequence ID" value="MDH1437623.1"/>
    <property type="molecule type" value="Genomic_DNA"/>
</dbReference>
<organism evidence="8 9">
    <name type="scientific">Acinetobacter johnsonii</name>
    <dbReference type="NCBI Taxonomy" id="40214"/>
    <lineage>
        <taxon>Bacteria</taxon>
        <taxon>Pseudomonadati</taxon>
        <taxon>Pseudomonadota</taxon>
        <taxon>Gammaproteobacteria</taxon>
        <taxon>Moraxellales</taxon>
        <taxon>Moraxellaceae</taxon>
        <taxon>Acinetobacter</taxon>
    </lineage>
</organism>
<dbReference type="PANTHER" id="PTHR10465">
    <property type="entry name" value="TRANSMEMBRANE GTPASE FZO1"/>
    <property type="match status" value="1"/>
</dbReference>
<evidence type="ECO:0000256" key="5">
    <source>
        <dbReference type="ARBA" id="ARBA00023136"/>
    </source>
</evidence>
<dbReference type="Proteomes" id="UP001161567">
    <property type="component" value="Unassembled WGS sequence"/>
</dbReference>
<evidence type="ECO:0000256" key="4">
    <source>
        <dbReference type="ARBA" id="ARBA00023134"/>
    </source>
</evidence>
<gene>
    <name evidence="8" type="ORF">N5I27_04190</name>
</gene>
<evidence type="ECO:0000256" key="1">
    <source>
        <dbReference type="ARBA" id="ARBA00004370"/>
    </source>
</evidence>
<dbReference type="GO" id="GO:0016020">
    <property type="term" value="C:membrane"/>
    <property type="evidence" value="ECO:0007669"/>
    <property type="project" value="UniProtKB-SubCell"/>
</dbReference>
<evidence type="ECO:0000259" key="7">
    <source>
        <dbReference type="Pfam" id="PF00350"/>
    </source>
</evidence>
<dbReference type="GO" id="GO:0008053">
    <property type="term" value="P:mitochondrial fusion"/>
    <property type="evidence" value="ECO:0007669"/>
    <property type="project" value="TreeGrafter"/>
</dbReference>
<dbReference type="InterPro" id="IPR027417">
    <property type="entry name" value="P-loop_NTPase"/>
</dbReference>
<name>A0AA42QPT0_ACIJO</name>
<keyword evidence="2" id="KW-0547">Nucleotide-binding</keyword>
<protein>
    <submittedName>
        <fullName evidence="8">Dynamin family protein</fullName>
    </submittedName>
</protein>
<evidence type="ECO:0000256" key="6">
    <source>
        <dbReference type="SAM" id="Phobius"/>
    </source>
</evidence>
<dbReference type="AlphaFoldDB" id="A0AA42QPT0"/>
<dbReference type="NCBIfam" id="TIGR00231">
    <property type="entry name" value="small_GTP"/>
    <property type="match status" value="1"/>
</dbReference>
<dbReference type="PANTHER" id="PTHR10465:SF0">
    <property type="entry name" value="SARCALUMENIN"/>
    <property type="match status" value="1"/>
</dbReference>
<dbReference type="InterPro" id="IPR045063">
    <property type="entry name" value="Dynamin_N"/>
</dbReference>
<accession>A0AA42QPT0</accession>
<dbReference type="InterPro" id="IPR005225">
    <property type="entry name" value="Small_GTP-bd"/>
</dbReference>
<dbReference type="InterPro" id="IPR027094">
    <property type="entry name" value="Mitofusin_fam"/>
</dbReference>
<keyword evidence="4" id="KW-0342">GTP-binding</keyword>
<dbReference type="RefSeq" id="WP_114392403.1">
    <property type="nucleotide sequence ID" value="NZ_CP031011.1"/>
</dbReference>